<proteinExistence type="predicted"/>
<dbReference type="AlphaFoldDB" id="A0A220XV77"/>
<organism evidence="1 2">
    <name type="scientific">Mycobacterium intracellulare subsp. chimaera</name>
    <dbReference type="NCBI Taxonomy" id="222805"/>
    <lineage>
        <taxon>Bacteria</taxon>
        <taxon>Bacillati</taxon>
        <taxon>Actinomycetota</taxon>
        <taxon>Actinomycetes</taxon>
        <taxon>Mycobacteriales</taxon>
        <taxon>Mycobacteriaceae</taxon>
        <taxon>Mycobacterium</taxon>
        <taxon>Mycobacterium avium complex (MAC)</taxon>
    </lineage>
</organism>
<accession>A0A220XV77</accession>
<reference evidence="1 2" key="1">
    <citation type="journal article" date="2017" name="Lancet Infect. Dis.">
        <title>Global outbreak of severe Mycobacterium chimaera disease after cardiac surgery: a molecular epidemiological study.</title>
        <authorList>
            <person name="van Ingen J."/>
            <person name="Kohl T."/>
            <person name="Kranzer K."/>
            <person name="Hasse B."/>
            <person name="Keller P."/>
            <person name="Szafranska A."/>
            <person name="Hillemann D."/>
            <person name="Chand M."/>
            <person name="Schreiber P."/>
            <person name="Sommerstein R."/>
            <person name="Berger C."/>
            <person name="Genoni M."/>
            <person name="Ruegg C."/>
            <person name="Troillet N."/>
            <person name="Widmer A.F."/>
            <person name="Becker S.L."/>
            <person name="Herrmann M."/>
            <person name="Eckmanns T."/>
            <person name="Haller S."/>
            <person name="Hoeller C."/>
            <person name="Debast S.B."/>
            <person name="Wolfhagen M.J."/>
            <person name="Hopman J."/>
            <person name="Kluytmans J."/>
            <person name="Langelaar M."/>
            <person name="Notermans D.W."/>
            <person name="ten Oever J."/>
            <person name="van den Barselaar P."/>
            <person name="Vonk A.B.A."/>
            <person name="Vos M.C."/>
            <person name="Ahmed N."/>
            <person name="Brown T."/>
            <person name="Crook D."/>
            <person name="Lamagni T."/>
            <person name="Phin N."/>
            <person name="Smith E.G."/>
            <person name="Zambon M."/>
            <person name="Serr A."/>
            <person name="Goetting T."/>
            <person name="Ebner W."/>
            <person name="Thuermer A."/>
            <person name="Utpatel C."/>
            <person name="Sproer C."/>
            <person name="Bunk B."/>
            <person name="Nubel U."/>
            <person name="Bloemberg G."/>
            <person name="Bottger E."/>
            <person name="Niemann S."/>
            <person name="Wagner D."/>
            <person name="Sax H."/>
        </authorList>
    </citation>
    <scope>NUCLEOTIDE SEQUENCE [LARGE SCALE GENOMIC DNA]</scope>
    <source>
        <strain evidence="1 2">ZUERICH-2</strain>
    </source>
</reference>
<dbReference type="EMBL" id="CP015267">
    <property type="protein sequence ID" value="ASL15444.1"/>
    <property type="molecule type" value="Genomic_DNA"/>
</dbReference>
<gene>
    <name evidence="1" type="ORF">MYCOZU2_03048</name>
</gene>
<evidence type="ECO:0000313" key="1">
    <source>
        <dbReference type="EMBL" id="ASL15444.1"/>
    </source>
</evidence>
<sequence length="39" mass="4111">MSFPMSCCQLAVLAATQFSIDAMCRTSRARALADTIATG</sequence>
<name>A0A220XV77_MYCIT</name>
<evidence type="ECO:0000313" key="2">
    <source>
        <dbReference type="Proteomes" id="UP000198286"/>
    </source>
</evidence>
<protein>
    <submittedName>
        <fullName evidence="1">Uncharacterized protein</fullName>
    </submittedName>
</protein>
<dbReference type="Proteomes" id="UP000198286">
    <property type="component" value="Chromosome"/>
</dbReference>